<name>A0A0F9BKV8_9ZZZZ</name>
<organism evidence="1">
    <name type="scientific">marine sediment metagenome</name>
    <dbReference type="NCBI Taxonomy" id="412755"/>
    <lineage>
        <taxon>unclassified sequences</taxon>
        <taxon>metagenomes</taxon>
        <taxon>ecological metagenomes</taxon>
    </lineage>
</organism>
<gene>
    <name evidence="1" type="ORF">LCGC14_2515420</name>
</gene>
<evidence type="ECO:0000313" key="1">
    <source>
        <dbReference type="EMBL" id="KKL14462.1"/>
    </source>
</evidence>
<dbReference type="AlphaFoldDB" id="A0A0F9BKV8"/>
<dbReference type="EMBL" id="LAZR01040449">
    <property type="protein sequence ID" value="KKL14462.1"/>
    <property type="molecule type" value="Genomic_DNA"/>
</dbReference>
<accession>A0A0F9BKV8</accession>
<sequence length="493" mass="51770">SGTASTIAVKFIQGLGDLVNGKFFTITPKSGKSIEIQPGGNIDVPANVTVTDDQFVVMSYYKDTGKVKCVAGAMAGGVAFPIEPTITDNSDTWTGTQTLDLAVGDGHIYKWIMDQNLTFAATVTNRPASGTQRTFELEFVHDGIGGTFTVTLPNNFTNETGKTLTTFNVGVDKTVILTCRINDGTNFLVVQKNVTAVSGGAFLPLAGGTMSGNINLGGQNLTNIGDINDFIAVGGFTLAANQTILIAGSGSDIGSVGQFLSELYVGTINLGDPTDTQTIVGLPTGITHNVKANDSHIFQEAGVDVVDINGASNAVILKDYFLSILNVTSGNSLSIIKLGGTSGTDISDPDSIQIQIAAVDQLTITATDIDFHVNTTSNMSTLNFTDGGSISSLPDRIQISVPSGDIITCRVNSFDQIAISETDVDVKGNTLSGLTTLNWDDGYTLTGTPTTLVWTVPSVTDSYIFKIINDVVTISEGELKIEFATDQADLILD</sequence>
<proteinExistence type="predicted"/>
<feature type="non-terminal residue" evidence="1">
    <location>
        <position position="1"/>
    </location>
</feature>
<feature type="non-terminal residue" evidence="1">
    <location>
        <position position="493"/>
    </location>
</feature>
<comment type="caution">
    <text evidence="1">The sequence shown here is derived from an EMBL/GenBank/DDBJ whole genome shotgun (WGS) entry which is preliminary data.</text>
</comment>
<reference evidence="1" key="1">
    <citation type="journal article" date="2015" name="Nature">
        <title>Complex archaea that bridge the gap between prokaryotes and eukaryotes.</title>
        <authorList>
            <person name="Spang A."/>
            <person name="Saw J.H."/>
            <person name="Jorgensen S.L."/>
            <person name="Zaremba-Niedzwiedzka K."/>
            <person name="Martijn J."/>
            <person name="Lind A.E."/>
            <person name="van Eijk R."/>
            <person name="Schleper C."/>
            <person name="Guy L."/>
            <person name="Ettema T.J."/>
        </authorList>
    </citation>
    <scope>NUCLEOTIDE SEQUENCE</scope>
</reference>
<protein>
    <submittedName>
        <fullName evidence="1">Uncharacterized protein</fullName>
    </submittedName>
</protein>